<gene>
    <name evidence="7" type="primary">SPOSA6832_03899</name>
</gene>
<evidence type="ECO:0000256" key="4">
    <source>
        <dbReference type="ARBA" id="ARBA00023163"/>
    </source>
</evidence>
<dbReference type="Proteomes" id="UP000243876">
    <property type="component" value="Unassembled WGS sequence"/>
</dbReference>
<feature type="region of interest" description="Disordered" evidence="6">
    <location>
        <begin position="1"/>
        <end position="55"/>
    </location>
</feature>
<keyword evidence="3" id="KW-0805">Transcription regulation</keyword>
<dbReference type="PANTHER" id="PTHR10019">
    <property type="entry name" value="SNF5"/>
    <property type="match status" value="1"/>
</dbReference>
<sequence>MAQPFTVNGITPHPAANGIRPATNTNPALTLHSSSYASGSEDPSSAGPHRPSVLAGTSSAFANSIGSPASLKPSGVAALQSTMNNTHHQALLQRNQQGTRHGATPPVHASSSSSVLPPDGGPPLKVPVRSIYTRVIPTEPGVTFPSISPDDQSRVKAWIERDLEYEQELLAARKGKKAEVVALGEELMTGQDWLGVQGQPGNFRIRFDDDKDREQAMRKRGVLRKPIKLSKRQLRSVAAKPEVLIPIRLEIEHEAWKLRDTFTWNLLETDITPELFAGHLCADLRLPERPFVREIVTSIKKHIEDAQLSGRYDAYLGDGGTSLREENRRWFEQRANKRRKLQAAGAECGESDGETMTLEQLPAPNTVATEELRITIKLDITLDSIQLVDKFEWDISNPRNSPEEFAATFAAELGLTGEFRTAIAHSIREQIDTYIKSLCLLGYSRGGPISDEDLRREFLPSVYDVFRTDNADDFTPNLNQLTPDEIDRNDKEREREVRRKRRQTKGRGVTLPDRDPVKTHRTLVPRSLSGLMAVQVDGGDMVYPMPELSLPYPIVGKPIPPKPANLESHEASPLKLLPPKDRSGGAPAGTQTLRGAALINSLNKKVRLEAAGAGDASTNVGSLDSSAKTGPPRRKPPVIKPSAEELGLHEHFINGKWHCANCGVPESVAVGRRKGPTGKESLCGTCGKFYHRYKRQRPCVYTTDLETHLRYKEEDAKSNASTAKTAGDGAASTATGEGPSALEEIRRSNRSGRGTPASQAMSPASSLHGDEDSDDSDSVPSKGGKRRRAAHYGSPDMPFVHLDSPDSDSGSESEGSPPPPPQRSFNASSANPPPPAGSSRAPQPSSAQPQPLPWMIAAAADLRSKQVDDRFELIPRPRPAGSSVQEWRIRCLDCPGKLYNLGPGETLDGFLVHFKNRVHRGNVEARLARERQRQ</sequence>
<keyword evidence="4" id="KW-0804">Transcription</keyword>
<comment type="subcellular location">
    <subcellularLocation>
        <location evidence="1">Nucleus</location>
    </subcellularLocation>
</comment>
<dbReference type="GO" id="GO:0006338">
    <property type="term" value="P:chromatin remodeling"/>
    <property type="evidence" value="ECO:0007669"/>
    <property type="project" value="InterPro"/>
</dbReference>
<dbReference type="EMBL" id="CENE01000021">
    <property type="protein sequence ID" value="CEQ42103.1"/>
    <property type="molecule type" value="Genomic_DNA"/>
</dbReference>
<feature type="compositionally biased region" description="Low complexity" evidence="6">
    <location>
        <begin position="837"/>
        <end position="849"/>
    </location>
</feature>
<organism evidence="7 8">
    <name type="scientific">Sporidiobolus salmonicolor</name>
    <name type="common">Yeast-like fungus</name>
    <name type="synonym">Sporobolomyces salmonicolor</name>
    <dbReference type="NCBI Taxonomy" id="5005"/>
    <lineage>
        <taxon>Eukaryota</taxon>
        <taxon>Fungi</taxon>
        <taxon>Dikarya</taxon>
        <taxon>Basidiomycota</taxon>
        <taxon>Pucciniomycotina</taxon>
        <taxon>Microbotryomycetes</taxon>
        <taxon>Sporidiobolales</taxon>
        <taxon>Sporidiobolaceae</taxon>
        <taxon>Sporobolomyces</taxon>
    </lineage>
</organism>
<keyword evidence="5" id="KW-0539">Nucleus</keyword>
<comment type="similarity">
    <text evidence="2">Belongs to the SNF5 family.</text>
</comment>
<dbReference type="GO" id="GO:0000228">
    <property type="term" value="C:nuclear chromosome"/>
    <property type="evidence" value="ECO:0007669"/>
    <property type="project" value="InterPro"/>
</dbReference>
<proteinExistence type="inferred from homology"/>
<evidence type="ECO:0000256" key="1">
    <source>
        <dbReference type="ARBA" id="ARBA00004123"/>
    </source>
</evidence>
<feature type="compositionally biased region" description="Polar residues" evidence="6">
    <location>
        <begin position="616"/>
        <end position="628"/>
    </location>
</feature>
<feature type="region of interest" description="Disordered" evidence="6">
    <location>
        <begin position="612"/>
        <end position="640"/>
    </location>
</feature>
<dbReference type="InterPro" id="IPR013088">
    <property type="entry name" value="Znf_NHR/GATA"/>
</dbReference>
<dbReference type="Gene3D" id="3.30.50.10">
    <property type="entry name" value="Erythroid Transcription Factor GATA-1, subunit A"/>
    <property type="match status" value="1"/>
</dbReference>
<dbReference type="GO" id="GO:0006355">
    <property type="term" value="P:regulation of DNA-templated transcription"/>
    <property type="evidence" value="ECO:0007669"/>
    <property type="project" value="InterPro"/>
</dbReference>
<dbReference type="AlphaFoldDB" id="A0A0D6EQH3"/>
<feature type="compositionally biased region" description="Polar residues" evidence="6">
    <location>
        <begin position="22"/>
        <end position="43"/>
    </location>
</feature>
<feature type="compositionally biased region" description="Basic and acidic residues" evidence="6">
    <location>
        <begin position="485"/>
        <end position="497"/>
    </location>
</feature>
<evidence type="ECO:0000256" key="3">
    <source>
        <dbReference type="ARBA" id="ARBA00023015"/>
    </source>
</evidence>
<evidence type="ECO:0000313" key="7">
    <source>
        <dbReference type="EMBL" id="CEQ42103.1"/>
    </source>
</evidence>
<evidence type="ECO:0000256" key="2">
    <source>
        <dbReference type="ARBA" id="ARBA00010239"/>
    </source>
</evidence>
<reference evidence="8" key="1">
    <citation type="submission" date="2015-02" db="EMBL/GenBank/DDBJ databases">
        <authorList>
            <person name="Gon?alves P."/>
        </authorList>
    </citation>
    <scope>NUCLEOTIDE SEQUENCE [LARGE SCALE GENOMIC DNA]</scope>
</reference>
<name>A0A0D6EQH3_SPOSA</name>
<dbReference type="InterPro" id="IPR006939">
    <property type="entry name" value="SNF5"/>
</dbReference>
<evidence type="ECO:0000313" key="8">
    <source>
        <dbReference type="Proteomes" id="UP000243876"/>
    </source>
</evidence>
<feature type="region of interest" description="Disordered" evidence="6">
    <location>
        <begin position="713"/>
        <end position="853"/>
    </location>
</feature>
<accession>A0A0D6EQH3</accession>
<keyword evidence="8" id="KW-1185">Reference proteome</keyword>
<dbReference type="OrthoDB" id="515064at2759"/>
<evidence type="ECO:0000256" key="6">
    <source>
        <dbReference type="SAM" id="MobiDB-lite"/>
    </source>
</evidence>
<protein>
    <submittedName>
        <fullName evidence="7">SPOSA6832_03899-mRNA-1:cds</fullName>
    </submittedName>
</protein>
<dbReference type="GO" id="GO:0008270">
    <property type="term" value="F:zinc ion binding"/>
    <property type="evidence" value="ECO:0007669"/>
    <property type="project" value="InterPro"/>
</dbReference>
<evidence type="ECO:0000256" key="5">
    <source>
        <dbReference type="ARBA" id="ARBA00023242"/>
    </source>
</evidence>
<dbReference type="Pfam" id="PF04855">
    <property type="entry name" value="SNF5"/>
    <property type="match status" value="1"/>
</dbReference>
<feature type="non-terminal residue" evidence="7">
    <location>
        <position position="1"/>
    </location>
</feature>
<feature type="compositionally biased region" description="Low complexity" evidence="6">
    <location>
        <begin position="720"/>
        <end position="738"/>
    </location>
</feature>
<feature type="region of interest" description="Disordered" evidence="6">
    <location>
        <begin position="94"/>
        <end position="122"/>
    </location>
</feature>
<feature type="region of interest" description="Disordered" evidence="6">
    <location>
        <begin position="473"/>
        <end position="517"/>
    </location>
</feature>